<evidence type="ECO:0000313" key="2">
    <source>
        <dbReference type="Proteomes" id="UP000078582"/>
    </source>
</evidence>
<sequence>MAKNYLVEQPKIDRRANNTQIKLYQALKNYYVEGIAFKKIQVKQLCQTAKVSRATFYRHHQNIQDIIAIQLLIMITQFEKKIDGLQVLNYDSGSGVVVDTIYANLDLLQLMQWSGTEKSGQKIVSGAIIRILILRDFDEVNRNFIADYLGAAILKFAFQISQAPEKLPKEQALKLYRFLVPKV</sequence>
<protein>
    <submittedName>
        <fullName evidence="1">Uncharacterized protein</fullName>
    </submittedName>
</protein>
<dbReference type="OrthoDB" id="9810250at2"/>
<proteinExistence type="predicted"/>
<dbReference type="KEGG" id="lbt:AYR52_00780"/>
<dbReference type="AlphaFoldDB" id="A0A192GZE0"/>
<dbReference type="RefSeq" id="WP_068222512.1">
    <property type="nucleotide sequence ID" value="NZ_CP014623.1"/>
</dbReference>
<dbReference type="Gene3D" id="1.10.357.10">
    <property type="entry name" value="Tetracycline Repressor, domain 2"/>
    <property type="match status" value="1"/>
</dbReference>
<evidence type="ECO:0000313" key="1">
    <source>
        <dbReference type="EMBL" id="ANK61403.1"/>
    </source>
</evidence>
<keyword evidence="2" id="KW-1185">Reference proteome</keyword>
<name>A0A192GZE0_9LACO</name>
<dbReference type="GeneID" id="42980755"/>
<dbReference type="SUPFAM" id="SSF46689">
    <property type="entry name" value="Homeodomain-like"/>
    <property type="match status" value="1"/>
</dbReference>
<gene>
    <name evidence="1" type="ORF">AYR53_00700</name>
</gene>
<accession>A0A192GZE0</accession>
<dbReference type="InterPro" id="IPR009057">
    <property type="entry name" value="Homeodomain-like_sf"/>
</dbReference>
<reference evidence="1 2" key="1">
    <citation type="submission" date="2016-03" db="EMBL/GenBank/DDBJ databases">
        <title>Pediococcus and Lactobacillus from brewery environment - whole genome sequencing and assembly.</title>
        <authorList>
            <person name="Behr J."/>
            <person name="Geissler A.J."/>
            <person name="Vogel R.F."/>
        </authorList>
    </citation>
    <scope>NUCLEOTIDE SEQUENCE [LARGE SCALE GENOMIC DNA]</scope>
    <source>
        <strain evidence="1 2">TMW 1.1989</strain>
    </source>
</reference>
<organism evidence="1 2">
    <name type="scientific">Loigolactobacillus backii</name>
    <dbReference type="NCBI Taxonomy" id="375175"/>
    <lineage>
        <taxon>Bacteria</taxon>
        <taxon>Bacillati</taxon>
        <taxon>Bacillota</taxon>
        <taxon>Bacilli</taxon>
        <taxon>Lactobacillales</taxon>
        <taxon>Lactobacillaceae</taxon>
        <taxon>Loigolactobacillus</taxon>
    </lineage>
</organism>
<dbReference type="EMBL" id="CP014873">
    <property type="protein sequence ID" value="ANK61403.1"/>
    <property type="molecule type" value="Genomic_DNA"/>
</dbReference>
<dbReference type="Proteomes" id="UP000078582">
    <property type="component" value="Chromosome"/>
</dbReference>